<dbReference type="EMBL" id="QJSU01000011">
    <property type="protein sequence ID" value="PYE36675.1"/>
    <property type="molecule type" value="Genomic_DNA"/>
</dbReference>
<keyword evidence="1" id="KW-0732">Signal</keyword>
<organism evidence="2 3">
    <name type="scientific">Psychrobacter fozii</name>
    <dbReference type="NCBI Taxonomy" id="198480"/>
    <lineage>
        <taxon>Bacteria</taxon>
        <taxon>Pseudomonadati</taxon>
        <taxon>Pseudomonadota</taxon>
        <taxon>Gammaproteobacteria</taxon>
        <taxon>Moraxellales</taxon>
        <taxon>Moraxellaceae</taxon>
        <taxon>Psychrobacter</taxon>
    </lineage>
</organism>
<name>A0A2V4VDD1_9GAMM</name>
<dbReference type="InterPro" id="IPR009560">
    <property type="entry name" value="DUF1176"/>
</dbReference>
<reference evidence="2 3" key="1">
    <citation type="submission" date="2018-06" db="EMBL/GenBank/DDBJ databases">
        <title>Genomic Encyclopedia of Type Strains, Phase III (KMG-III): the genomes of soil and plant-associated and newly described type strains.</title>
        <authorList>
            <person name="Whitman W."/>
        </authorList>
    </citation>
    <scope>NUCLEOTIDE SEQUENCE [LARGE SCALE GENOMIC DNA]</scope>
    <source>
        <strain evidence="2 3">CECT 5889</strain>
    </source>
</reference>
<comment type="caution">
    <text evidence="2">The sequence shown here is derived from an EMBL/GenBank/DDBJ whole genome shotgun (WGS) entry which is preliminary data.</text>
</comment>
<feature type="signal peptide" evidence="1">
    <location>
        <begin position="1"/>
        <end position="19"/>
    </location>
</feature>
<evidence type="ECO:0000313" key="3">
    <source>
        <dbReference type="Proteomes" id="UP000247746"/>
    </source>
</evidence>
<proteinExistence type="predicted"/>
<accession>A0A2V4VDD1</accession>
<dbReference type="Proteomes" id="UP000247746">
    <property type="component" value="Unassembled WGS sequence"/>
</dbReference>
<feature type="chain" id="PRO_5016070779" evidence="1">
    <location>
        <begin position="20"/>
        <end position="387"/>
    </location>
</feature>
<evidence type="ECO:0000313" key="2">
    <source>
        <dbReference type="EMBL" id="PYE36675.1"/>
    </source>
</evidence>
<gene>
    <name evidence="2" type="ORF">DFP82_11124</name>
</gene>
<evidence type="ECO:0000256" key="1">
    <source>
        <dbReference type="SAM" id="SignalP"/>
    </source>
</evidence>
<dbReference type="AlphaFoldDB" id="A0A2V4VDD1"/>
<sequence length="387" mass="42714">MKLVMALMTFSLFSLPAVASDAYGDPFEGWGFVKDDWQVVCDNTLTCRAAGYAEEGVGSGPVSILMVVEPKKALPKVYVDFIYSDDEFYQSSSDDSLNTGNESSHTKLWLNDKSYGAINSRSDNDSRHMLDENQTKQLLRHARLNTKIEVRVGSDRWTISDKGMGAVLLKLDEVQGRVGTSIALVSKNHASKQTPKSAKPTPVIKKAFAYSDKDNKQLNASRLAYFQKNINTWVDINSEQLIGSEDVMGDCELINPKSDTSINFAKYAGDSSGWEFIPIDATHTLAVHSCWMGAYNAASGYWLIDSAKPRNPQLITTAGNDYSDGEIWAVHKDRGLGDCWNKQVWVWNGQTFAKSEDSSSGMCRGFAGGAWDLPTYVSEVVKSSTLE</sequence>
<dbReference type="RefSeq" id="WP_245905723.1">
    <property type="nucleotide sequence ID" value="NZ_QJSU01000011.1"/>
</dbReference>
<protein>
    <submittedName>
        <fullName evidence="2">Uncharacterized protein DUF1176</fullName>
    </submittedName>
</protein>
<dbReference type="Pfam" id="PF06674">
    <property type="entry name" value="DUF1176"/>
    <property type="match status" value="1"/>
</dbReference>
<keyword evidence="3" id="KW-1185">Reference proteome</keyword>